<evidence type="ECO:0000313" key="1">
    <source>
        <dbReference type="EMBL" id="OEY86809.1"/>
    </source>
</evidence>
<evidence type="ECO:0000313" key="2">
    <source>
        <dbReference type="Proteomes" id="UP000175679"/>
    </source>
</evidence>
<protein>
    <submittedName>
        <fullName evidence="1">Uncharacterized protein</fullName>
    </submittedName>
</protein>
<gene>
    <name evidence="1" type="ORF">BIY23_02145</name>
</gene>
<dbReference type="RefSeq" id="WP_070064978.1">
    <property type="nucleotide sequence ID" value="NZ_MJMG01000005.1"/>
</dbReference>
<dbReference type="EMBL" id="MJMG01000005">
    <property type="protein sequence ID" value="OEY86809.1"/>
    <property type="molecule type" value="Genomic_DNA"/>
</dbReference>
<comment type="caution">
    <text evidence="1">The sequence shown here is derived from an EMBL/GenBank/DDBJ whole genome shotgun (WGS) entry which is preliminary data.</text>
</comment>
<organism evidence="1 2">
    <name type="scientific">Wolbachia pipientis</name>
    <dbReference type="NCBI Taxonomy" id="955"/>
    <lineage>
        <taxon>Bacteria</taxon>
        <taxon>Pseudomonadati</taxon>
        <taxon>Pseudomonadota</taxon>
        <taxon>Alphaproteobacteria</taxon>
        <taxon>Rickettsiales</taxon>
        <taxon>Anaplasmataceae</taxon>
        <taxon>Wolbachieae</taxon>
        <taxon>Wolbachia</taxon>
    </lineage>
</organism>
<accession>A0A1E7QKS2</accession>
<dbReference type="Proteomes" id="UP000175679">
    <property type="component" value="Unassembled WGS sequence"/>
</dbReference>
<reference evidence="1 2" key="1">
    <citation type="submission" date="2016-09" db="EMBL/GenBank/DDBJ databases">
        <title>Genomic evidence for plant-parasitic nematodes as the earliest Wolbachia hosts.</title>
        <authorList>
            <person name="Brown A.M."/>
            <person name="Wasala S.K."/>
            <person name="Howe D.K."/>
            <person name="Peetz A.B."/>
            <person name="Zasada I.A."/>
            <person name="Denver D.R."/>
        </authorList>
    </citation>
    <scope>NUCLEOTIDE SEQUENCE [LARGE SCALE GENOMIC DNA]</scope>
    <source>
        <strain evidence="2">wPpe</strain>
    </source>
</reference>
<sequence length="111" mass="13160">MFYCSSDHARSELDSSDIVFRDGRRVYIKKDVFYDVKFIESVAKNIAFGMTNRIYEQQYSTVKEFKGLLTQFISLSTGLKISHYHVFRDNYDKEKYGVLWSLVYSSTSHRR</sequence>
<proteinExistence type="predicted"/>
<keyword evidence="2" id="KW-1185">Reference proteome</keyword>
<dbReference type="AlphaFoldDB" id="A0A1E7QKS2"/>
<name>A0A1E7QKS2_WOLPI</name>